<name>A0A1H3F4E1_9BACT</name>
<protein>
    <submittedName>
        <fullName evidence="5">LacI family transcriptional regulator</fullName>
    </submittedName>
</protein>
<evidence type="ECO:0000256" key="3">
    <source>
        <dbReference type="ARBA" id="ARBA00023163"/>
    </source>
</evidence>
<dbReference type="InterPro" id="IPR000843">
    <property type="entry name" value="HTH_LacI"/>
</dbReference>
<evidence type="ECO:0000313" key="5">
    <source>
        <dbReference type="EMBL" id="SDX85842.1"/>
    </source>
</evidence>
<dbReference type="RefSeq" id="WP_234945455.1">
    <property type="nucleotide sequence ID" value="NZ_FNPD01000004.1"/>
</dbReference>
<dbReference type="CDD" id="cd01392">
    <property type="entry name" value="HTH_LacI"/>
    <property type="match status" value="1"/>
</dbReference>
<dbReference type="GO" id="GO:0000976">
    <property type="term" value="F:transcription cis-regulatory region binding"/>
    <property type="evidence" value="ECO:0007669"/>
    <property type="project" value="TreeGrafter"/>
</dbReference>
<dbReference type="Gene3D" id="3.40.50.2300">
    <property type="match status" value="1"/>
</dbReference>
<keyword evidence="3" id="KW-0804">Transcription</keyword>
<reference evidence="6" key="1">
    <citation type="submission" date="2016-10" db="EMBL/GenBank/DDBJ databases">
        <authorList>
            <person name="Varghese N."/>
            <person name="Submissions S."/>
        </authorList>
    </citation>
    <scope>NUCLEOTIDE SEQUENCE [LARGE SCALE GENOMIC DNA]</scope>
    <source>
        <strain evidence="6">DSM 13490</strain>
    </source>
</reference>
<gene>
    <name evidence="5" type="ORF">SAMN03080603_00908</name>
</gene>
<dbReference type="PANTHER" id="PTHR30146">
    <property type="entry name" value="LACI-RELATED TRANSCRIPTIONAL REPRESSOR"/>
    <property type="match status" value="1"/>
</dbReference>
<dbReference type="AlphaFoldDB" id="A0A1H3F4E1"/>
<accession>A0A1H3F4E1</accession>
<dbReference type="GO" id="GO:0003700">
    <property type="term" value="F:DNA-binding transcription factor activity"/>
    <property type="evidence" value="ECO:0007669"/>
    <property type="project" value="TreeGrafter"/>
</dbReference>
<evidence type="ECO:0000259" key="4">
    <source>
        <dbReference type="PROSITE" id="PS50932"/>
    </source>
</evidence>
<dbReference type="EMBL" id="FNPD01000004">
    <property type="protein sequence ID" value="SDX85842.1"/>
    <property type="molecule type" value="Genomic_DNA"/>
</dbReference>
<dbReference type="Proteomes" id="UP000199266">
    <property type="component" value="Unassembled WGS sequence"/>
</dbReference>
<dbReference type="SUPFAM" id="SSF47413">
    <property type="entry name" value="lambda repressor-like DNA-binding domains"/>
    <property type="match status" value="1"/>
</dbReference>
<dbReference type="PROSITE" id="PS50932">
    <property type="entry name" value="HTH_LACI_2"/>
    <property type="match status" value="1"/>
</dbReference>
<sequence>MSVTMADVAKEAGVDKATVSRVLRGDPRISSKTREKVWEVIKRLEYKPNALARGLSERKSGLISVVVEEQQFSGLNRFLKGINRIMATVNKEPIIYVADDFEASFLRSRFVAHKVEGIIWVGSPPPDVDFPLIAVGETIDKHVSIVPFWEDLAQMIIKLADGRRIVFAGDTKPNRTLRVKLKGYKGKGKNSLWVCDGTLPKGIGRLINSNYEIDQDSGFKEEYFRKGDMLLLFDERDFAKAMGGYCIHFPCFEMGVLAAKLLVNILRHRDVPFKNLVRFSIE</sequence>
<evidence type="ECO:0000256" key="1">
    <source>
        <dbReference type="ARBA" id="ARBA00023015"/>
    </source>
</evidence>
<dbReference type="InterPro" id="IPR010982">
    <property type="entry name" value="Lambda_DNA-bd_dom_sf"/>
</dbReference>
<organism evidence="5 6">
    <name type="scientific">Acetomicrobium thermoterrenum DSM 13490</name>
    <dbReference type="NCBI Taxonomy" id="1120987"/>
    <lineage>
        <taxon>Bacteria</taxon>
        <taxon>Thermotogati</taxon>
        <taxon>Synergistota</taxon>
        <taxon>Synergistia</taxon>
        <taxon>Synergistales</taxon>
        <taxon>Acetomicrobiaceae</taxon>
        <taxon>Acetomicrobium</taxon>
    </lineage>
</organism>
<feature type="domain" description="HTH lacI-type" evidence="4">
    <location>
        <begin position="3"/>
        <end position="57"/>
    </location>
</feature>
<evidence type="ECO:0000313" key="6">
    <source>
        <dbReference type="Proteomes" id="UP000199266"/>
    </source>
</evidence>
<dbReference type="SMART" id="SM00354">
    <property type="entry name" value="HTH_LACI"/>
    <property type="match status" value="1"/>
</dbReference>
<dbReference type="Gene3D" id="1.10.260.40">
    <property type="entry name" value="lambda repressor-like DNA-binding domains"/>
    <property type="match status" value="1"/>
</dbReference>
<proteinExistence type="predicted"/>
<evidence type="ECO:0000256" key="2">
    <source>
        <dbReference type="ARBA" id="ARBA00023125"/>
    </source>
</evidence>
<dbReference type="Pfam" id="PF00356">
    <property type="entry name" value="LacI"/>
    <property type="match status" value="1"/>
</dbReference>
<keyword evidence="6" id="KW-1185">Reference proteome</keyword>
<keyword evidence="1" id="KW-0805">Transcription regulation</keyword>
<keyword evidence="2" id="KW-0238">DNA-binding</keyword>
<dbReference type="PANTHER" id="PTHR30146:SF150">
    <property type="entry name" value="ARABINOSE METABOLISM TRANSCRIPTIONAL REPRESSOR"/>
    <property type="match status" value="1"/>
</dbReference>